<dbReference type="InterPro" id="IPR005667">
    <property type="entry name" value="Sulph_transpt2"/>
</dbReference>
<dbReference type="CDD" id="cd06261">
    <property type="entry name" value="TM_PBP2"/>
    <property type="match status" value="1"/>
</dbReference>
<keyword evidence="7 9" id="KW-0472">Membrane</keyword>
<comment type="function">
    <text evidence="9">Part of the ABC transporter complex (TC 3.A.1.6.1) involved in sulfate/thiosulfate import.</text>
</comment>
<feature type="transmembrane region" description="Helical" evidence="9">
    <location>
        <begin position="240"/>
        <end position="261"/>
    </location>
</feature>
<dbReference type="InterPro" id="IPR000515">
    <property type="entry name" value="MetI-like"/>
</dbReference>
<evidence type="ECO:0000256" key="8">
    <source>
        <dbReference type="ARBA" id="ARBA00025323"/>
    </source>
</evidence>
<evidence type="ECO:0000256" key="6">
    <source>
        <dbReference type="ARBA" id="ARBA00023032"/>
    </source>
</evidence>
<accession>W0QB45</accession>
<comment type="function">
    <text evidence="8">Part of the ABC transporter complex CysAWTP (TC 3.A.1.6.1) involved in sulfate/thiosulfate import. Probably responsible for the translocation of the substrate across the membrane.</text>
</comment>
<comment type="subunit">
    <text evidence="2">The complex is composed of two ATP-binding proteins (CysA), two transmembrane proteins (CysT and CysW) and a solute-binding protein (CysP).</text>
</comment>
<keyword evidence="3 9" id="KW-0813">Transport</keyword>
<dbReference type="NCBIfam" id="TIGR00969">
    <property type="entry name" value="3a0106s02"/>
    <property type="match status" value="1"/>
</dbReference>
<dbReference type="RefSeq" id="WP_025217456.1">
    <property type="nucleotide sequence ID" value="NZ_CP006943.1"/>
</dbReference>
<dbReference type="STRING" id="1433287.X808_12180"/>
<evidence type="ECO:0000256" key="7">
    <source>
        <dbReference type="ARBA" id="ARBA00023136"/>
    </source>
</evidence>
<feature type="transmembrane region" description="Helical" evidence="9">
    <location>
        <begin position="131"/>
        <end position="151"/>
    </location>
</feature>
<sequence length="271" mass="30293">MSATTRLIPGFNLSLGYTVTFLSLVVLIPLASLFVYSAQISAEQFWKLITSRQLLTALKLSLSTAFFAALINAFIGLLLAWVLVRYQFWGKRWMDTFIDMPFALPTAVAGIALTAIYARNGVIGQFFEFKIAYSALGIMLALLFVTLPFVVRTLQPVLEDLPKDVEEAAEMLGASSWQRFRYVIFPAILPAWITGFTLAFARGLGEYGSVVFISGNLPFRTEILPLVIVSKLDQYDYVSAATIGAMMLIISFILIFVINYIQRYFVKRTGK</sequence>
<dbReference type="Pfam" id="PF00528">
    <property type="entry name" value="BPD_transp_1"/>
    <property type="match status" value="1"/>
</dbReference>
<dbReference type="Proteomes" id="UP000066995">
    <property type="component" value="Chromosome"/>
</dbReference>
<dbReference type="eggNOG" id="COG0555">
    <property type="taxonomic scope" value="Bacteria"/>
</dbReference>
<comment type="caution">
    <text evidence="9">Lacks conserved residue(s) required for the propagation of feature annotation.</text>
</comment>
<evidence type="ECO:0000259" key="10">
    <source>
        <dbReference type="PROSITE" id="PS50928"/>
    </source>
</evidence>
<protein>
    <recommendedName>
        <fullName evidence="9">Sulfate transport system permease protein CysT</fullName>
    </recommendedName>
</protein>
<feature type="domain" description="ABC transmembrane type-1" evidence="10">
    <location>
        <begin position="58"/>
        <end position="258"/>
    </location>
</feature>
<evidence type="ECO:0000256" key="2">
    <source>
        <dbReference type="ARBA" id="ARBA00011779"/>
    </source>
</evidence>
<feature type="transmembrane region" description="Helical" evidence="9">
    <location>
        <begin position="180"/>
        <end position="200"/>
    </location>
</feature>
<evidence type="ECO:0000313" key="11">
    <source>
        <dbReference type="EMBL" id="AHG75741.1"/>
    </source>
</evidence>
<dbReference type="InterPro" id="IPR011865">
    <property type="entry name" value="CysT_permease"/>
</dbReference>
<dbReference type="HOGENOM" id="CLU_016047_14_0_6"/>
<dbReference type="FunFam" id="1.10.3720.10:FF:000004">
    <property type="entry name" value="Sulfate transport system permease protein CysT"/>
    <property type="match status" value="1"/>
</dbReference>
<dbReference type="AlphaFoldDB" id="W0QB45"/>
<feature type="transmembrane region" description="Helical" evidence="9">
    <location>
        <begin position="102"/>
        <end position="119"/>
    </location>
</feature>
<dbReference type="PANTHER" id="PTHR30406:SF8">
    <property type="entry name" value="SULFATE TRANSPORT SYSTEM PERMEASE PROTEIN CYST"/>
    <property type="match status" value="1"/>
</dbReference>
<evidence type="ECO:0000256" key="1">
    <source>
        <dbReference type="ARBA" id="ARBA00004651"/>
    </source>
</evidence>
<dbReference type="PANTHER" id="PTHR30406">
    <property type="entry name" value="SULFATE TRANSPORT SYSTEM PERMEASE PROTEIN"/>
    <property type="match status" value="1"/>
</dbReference>
<evidence type="ECO:0000256" key="9">
    <source>
        <dbReference type="RuleBase" id="RU366001"/>
    </source>
</evidence>
<keyword evidence="6 9" id="KW-0764">Sulfate transport</keyword>
<dbReference type="PATRIC" id="fig|1433287.3.peg.1220"/>
<evidence type="ECO:0000313" key="12">
    <source>
        <dbReference type="Proteomes" id="UP000066995"/>
    </source>
</evidence>
<dbReference type="EMBL" id="CP006943">
    <property type="protein sequence ID" value="AHG75741.1"/>
    <property type="molecule type" value="Genomic_DNA"/>
</dbReference>
<feature type="transmembrane region" description="Helical" evidence="9">
    <location>
        <begin position="57"/>
        <end position="82"/>
    </location>
</feature>
<evidence type="ECO:0000256" key="5">
    <source>
        <dbReference type="ARBA" id="ARBA00022989"/>
    </source>
</evidence>
<proteinExistence type="inferred from homology"/>
<keyword evidence="12" id="KW-1185">Reference proteome</keyword>
<keyword evidence="4 9" id="KW-0812">Transmembrane</keyword>
<dbReference type="InterPro" id="IPR035906">
    <property type="entry name" value="MetI-like_sf"/>
</dbReference>
<feature type="transmembrane region" description="Helical" evidence="9">
    <location>
        <begin position="15"/>
        <end position="36"/>
    </location>
</feature>
<dbReference type="GO" id="GO:0015419">
    <property type="term" value="F:ABC-type sulfate transporter activity"/>
    <property type="evidence" value="ECO:0007669"/>
    <property type="project" value="UniProtKB-UniRule"/>
</dbReference>
<keyword evidence="5 9" id="KW-1133">Transmembrane helix</keyword>
<comment type="subcellular location">
    <subcellularLocation>
        <location evidence="1">Cell membrane</location>
        <topology evidence="1">Multi-pass membrane protein</topology>
    </subcellularLocation>
</comment>
<dbReference type="KEGG" id="mvi:X808_12180"/>
<organism evidence="11 12">
    <name type="scientific">Mannheimia varigena USDA-ARS-USMARC-1296</name>
    <dbReference type="NCBI Taxonomy" id="1433287"/>
    <lineage>
        <taxon>Bacteria</taxon>
        <taxon>Pseudomonadati</taxon>
        <taxon>Pseudomonadota</taxon>
        <taxon>Gammaproteobacteria</taxon>
        <taxon>Pasteurellales</taxon>
        <taxon>Pasteurellaceae</taxon>
        <taxon>Mannheimia</taxon>
    </lineage>
</organism>
<reference evidence="11 12" key="1">
    <citation type="submission" date="2013-12" db="EMBL/GenBank/DDBJ databases">
        <title>Annotation of the Mannheimia varigena USDA-ARS-USMARC-1296 complete genome.</title>
        <authorList>
            <person name="Harhay G.P."/>
            <person name="Clawson M.L."/>
            <person name="Murray R.W."/>
            <person name="Lubbers B.V."/>
            <person name="Heaton M.P."/>
            <person name="Chitko-Mckown C.G."/>
            <person name="Harhay D.M."/>
            <person name="Smith T.P.L."/>
        </authorList>
    </citation>
    <scope>NUCLEOTIDE SEQUENCE [LARGE SCALE GENOMIC DNA]</scope>
    <source>
        <strain evidence="11 12">USDA-ARS-USMARC-1296</strain>
    </source>
</reference>
<evidence type="ECO:0000256" key="4">
    <source>
        <dbReference type="ARBA" id="ARBA00022692"/>
    </source>
</evidence>
<dbReference type="OrthoDB" id="9804629at2"/>
<comment type="similarity">
    <text evidence="9">Belongs to the binding-protein-dependent transport system permease family. CysTW subfamily.</text>
</comment>
<dbReference type="Gene3D" id="1.10.3720.10">
    <property type="entry name" value="MetI-like"/>
    <property type="match status" value="1"/>
</dbReference>
<dbReference type="PROSITE" id="PS50928">
    <property type="entry name" value="ABC_TM1"/>
    <property type="match status" value="1"/>
</dbReference>
<dbReference type="SUPFAM" id="SSF161098">
    <property type="entry name" value="MetI-like"/>
    <property type="match status" value="1"/>
</dbReference>
<dbReference type="NCBIfam" id="TIGR02139">
    <property type="entry name" value="permease_CysT"/>
    <property type="match status" value="1"/>
</dbReference>
<gene>
    <name evidence="11" type="ORF">X808_12180</name>
</gene>
<dbReference type="GO" id="GO:0005886">
    <property type="term" value="C:plasma membrane"/>
    <property type="evidence" value="ECO:0007669"/>
    <property type="project" value="UniProtKB-SubCell"/>
</dbReference>
<name>W0QB45_9PAST</name>
<evidence type="ECO:0000256" key="3">
    <source>
        <dbReference type="ARBA" id="ARBA00022448"/>
    </source>
</evidence>